<evidence type="ECO:0000259" key="1">
    <source>
        <dbReference type="Pfam" id="PF24698"/>
    </source>
</evidence>
<feature type="domain" description="DUF7662" evidence="1">
    <location>
        <begin position="7"/>
        <end position="83"/>
    </location>
</feature>
<dbReference type="RefSeq" id="WP_087458119.1">
    <property type="nucleotide sequence ID" value="NZ_CP021434.1"/>
</dbReference>
<proteinExistence type="predicted"/>
<gene>
    <name evidence="2" type="ORF">CBW65_18685</name>
</gene>
<keyword evidence="3" id="KW-1185">Reference proteome</keyword>
<sequence>MAKSSVYLQLSQFLQKHESNNLTMKFEEIETIIHRNLPPSARKYQAWWGNCYNQKSRHCQAWLEYGWVQESLDIANEIVTFRRNKDAV</sequence>
<organism evidence="2 3">
    <name type="scientific">Tumebacillus avium</name>
    <dbReference type="NCBI Taxonomy" id="1903704"/>
    <lineage>
        <taxon>Bacteria</taxon>
        <taxon>Bacillati</taxon>
        <taxon>Bacillota</taxon>
        <taxon>Bacilli</taxon>
        <taxon>Bacillales</taxon>
        <taxon>Alicyclobacillaceae</taxon>
        <taxon>Tumebacillus</taxon>
    </lineage>
</organism>
<dbReference type="Proteomes" id="UP000195437">
    <property type="component" value="Chromosome"/>
</dbReference>
<reference evidence="3" key="1">
    <citation type="submission" date="2017-05" db="EMBL/GenBank/DDBJ databases">
        <authorList>
            <person name="Sung H."/>
        </authorList>
    </citation>
    <scope>NUCLEOTIDE SEQUENCE [LARGE SCALE GENOMIC DNA]</scope>
    <source>
        <strain evidence="3">AR23208</strain>
    </source>
</reference>
<accession>A0A1Y0IRY6</accession>
<dbReference type="OrthoDB" id="1551455at2"/>
<dbReference type="EMBL" id="CP021434">
    <property type="protein sequence ID" value="ARU62769.1"/>
    <property type="molecule type" value="Genomic_DNA"/>
</dbReference>
<protein>
    <recommendedName>
        <fullName evidence="1">DUF7662 domain-containing protein</fullName>
    </recommendedName>
</protein>
<dbReference type="Pfam" id="PF24698">
    <property type="entry name" value="DUF7662"/>
    <property type="match status" value="1"/>
</dbReference>
<dbReference type="KEGG" id="tum:CBW65_18685"/>
<name>A0A1Y0IRY6_9BACL</name>
<dbReference type="InterPro" id="IPR056079">
    <property type="entry name" value="DUF7662"/>
</dbReference>
<evidence type="ECO:0000313" key="2">
    <source>
        <dbReference type="EMBL" id="ARU62769.1"/>
    </source>
</evidence>
<dbReference type="AlphaFoldDB" id="A0A1Y0IRY6"/>
<evidence type="ECO:0000313" key="3">
    <source>
        <dbReference type="Proteomes" id="UP000195437"/>
    </source>
</evidence>